<dbReference type="PANTHER" id="PTHR38797:SF4">
    <property type="entry name" value="NUCLEAR PORE COMPLEX PROTEIN NUP85"/>
    <property type="match status" value="1"/>
</dbReference>
<dbReference type="RefSeq" id="XP_040711077.1">
    <property type="nucleotide sequence ID" value="XM_040861180.1"/>
</dbReference>
<protein>
    <submittedName>
        <fullName evidence="1">Uncharacterized protein</fullName>
    </submittedName>
</protein>
<dbReference type="GeneID" id="63777392"/>
<dbReference type="Proteomes" id="UP000193689">
    <property type="component" value="Unassembled WGS sequence"/>
</dbReference>
<name>A0A1Y2DFJ1_9PEZI</name>
<dbReference type="Pfam" id="PF12311">
    <property type="entry name" value="DUF3632"/>
    <property type="match status" value="1"/>
</dbReference>
<accession>A0A1Y2DFJ1</accession>
<dbReference type="InterPro" id="IPR022085">
    <property type="entry name" value="OpdG"/>
</dbReference>
<dbReference type="AlphaFoldDB" id="A0A1Y2DFJ1"/>
<evidence type="ECO:0000313" key="1">
    <source>
        <dbReference type="EMBL" id="ORY58042.1"/>
    </source>
</evidence>
<dbReference type="OrthoDB" id="3350591at2759"/>
<dbReference type="EMBL" id="MCFJ01000017">
    <property type="protein sequence ID" value="ORY58042.1"/>
    <property type="molecule type" value="Genomic_DNA"/>
</dbReference>
<organism evidence="1 2">
    <name type="scientific">Pseudomassariella vexata</name>
    <dbReference type="NCBI Taxonomy" id="1141098"/>
    <lineage>
        <taxon>Eukaryota</taxon>
        <taxon>Fungi</taxon>
        <taxon>Dikarya</taxon>
        <taxon>Ascomycota</taxon>
        <taxon>Pezizomycotina</taxon>
        <taxon>Sordariomycetes</taxon>
        <taxon>Xylariomycetidae</taxon>
        <taxon>Amphisphaeriales</taxon>
        <taxon>Pseudomassariaceae</taxon>
        <taxon>Pseudomassariella</taxon>
    </lineage>
</organism>
<dbReference type="PANTHER" id="PTHR38797">
    <property type="entry name" value="NUCLEAR PORE COMPLEX PROTEIN NUP85-RELATED"/>
    <property type="match status" value="1"/>
</dbReference>
<proteinExistence type="predicted"/>
<gene>
    <name evidence="1" type="ORF">BCR38DRAFT_447829</name>
</gene>
<comment type="caution">
    <text evidence="1">The sequence shown here is derived from an EMBL/GenBank/DDBJ whole genome shotgun (WGS) entry which is preliminary data.</text>
</comment>
<dbReference type="InterPro" id="IPR053204">
    <property type="entry name" value="Oxopyrrolidines_Biosynth-assoc"/>
</dbReference>
<sequence>MAQSTPSRPLDLTLSPLFGDPPDAATSNIWRVVNTYLISPSEDAGAAAEELASHLTVSNLALAEDDPFNPYRWVELIFAICFHITEQVPWDHKWQHRLVSLVAALKMQPDPPVEVGDALMSTFSLPQENFSWKDLPTRVVGNLCDIKGPFERHQPRQYFRPEIKDRALHADALASVNRFLALVVADADDNLWRELLVRGVKILRDALEVSRRVYSLEDNLPAAAVWILTAGRTIYAQRGLDMRTRNDVWEEQGEDYYGPDGINDDRWQGVWSLSCWLYCINSQSLYGTFIKNLGSIRVAQVQLGFYG</sequence>
<reference evidence="1 2" key="1">
    <citation type="submission" date="2016-07" db="EMBL/GenBank/DDBJ databases">
        <title>Pervasive Adenine N6-methylation of Active Genes in Fungi.</title>
        <authorList>
            <consortium name="DOE Joint Genome Institute"/>
            <person name="Mondo S.J."/>
            <person name="Dannebaum R.O."/>
            <person name="Kuo R.C."/>
            <person name="Labutti K."/>
            <person name="Haridas S."/>
            <person name="Kuo A."/>
            <person name="Salamov A."/>
            <person name="Ahrendt S.R."/>
            <person name="Lipzen A."/>
            <person name="Sullivan W."/>
            <person name="Andreopoulos W.B."/>
            <person name="Clum A."/>
            <person name="Lindquist E."/>
            <person name="Daum C."/>
            <person name="Ramamoorthy G.K."/>
            <person name="Gryganskyi A."/>
            <person name="Culley D."/>
            <person name="Magnuson J.K."/>
            <person name="James T.Y."/>
            <person name="O'Malley M.A."/>
            <person name="Stajich J.E."/>
            <person name="Spatafora J.W."/>
            <person name="Visel A."/>
            <person name="Grigoriev I.V."/>
        </authorList>
    </citation>
    <scope>NUCLEOTIDE SEQUENCE [LARGE SCALE GENOMIC DNA]</scope>
    <source>
        <strain evidence="1 2">CBS 129021</strain>
    </source>
</reference>
<dbReference type="InParanoid" id="A0A1Y2DFJ1"/>
<keyword evidence="2" id="KW-1185">Reference proteome</keyword>
<evidence type="ECO:0000313" key="2">
    <source>
        <dbReference type="Proteomes" id="UP000193689"/>
    </source>
</evidence>